<dbReference type="Proteomes" id="UP000305881">
    <property type="component" value="Chromosome"/>
</dbReference>
<organism evidence="3 4">
    <name type="scientific">Methylotuvimicrobium buryatense</name>
    <name type="common">Methylomicrobium buryatense</name>
    <dbReference type="NCBI Taxonomy" id="95641"/>
    <lineage>
        <taxon>Bacteria</taxon>
        <taxon>Pseudomonadati</taxon>
        <taxon>Pseudomonadota</taxon>
        <taxon>Gammaproteobacteria</taxon>
        <taxon>Methylococcales</taxon>
        <taxon>Methylococcaceae</taxon>
        <taxon>Methylotuvimicrobium</taxon>
    </lineage>
</organism>
<evidence type="ECO:0000256" key="1">
    <source>
        <dbReference type="SAM" id="Coils"/>
    </source>
</evidence>
<gene>
    <name evidence="3" type="ORF">EQU24_01185</name>
</gene>
<feature type="coiled-coil region" evidence="1">
    <location>
        <begin position="298"/>
        <end position="347"/>
    </location>
</feature>
<keyword evidence="1" id="KW-0175">Coiled coil</keyword>
<feature type="transmembrane region" description="Helical" evidence="2">
    <location>
        <begin position="178"/>
        <end position="200"/>
    </location>
</feature>
<dbReference type="KEGG" id="mbur:EQU24_01185"/>
<keyword evidence="2" id="KW-0472">Membrane</keyword>
<dbReference type="STRING" id="675511.GCA_000341735_02765"/>
<feature type="transmembrane region" description="Helical" evidence="2">
    <location>
        <begin position="264"/>
        <end position="282"/>
    </location>
</feature>
<dbReference type="OrthoDB" id="5571720at2"/>
<feature type="transmembrane region" description="Helical" evidence="2">
    <location>
        <begin position="144"/>
        <end position="166"/>
    </location>
</feature>
<evidence type="ECO:0000256" key="2">
    <source>
        <dbReference type="SAM" id="Phobius"/>
    </source>
</evidence>
<protein>
    <submittedName>
        <fullName evidence="3">Uncharacterized protein</fullName>
    </submittedName>
</protein>
<keyword evidence="2" id="KW-1133">Transmembrane helix</keyword>
<accession>A0A4P9USY9</accession>
<sequence>MKNKNPDLYVLKDTDIEKELKIRSEAERLGNSGLPSPDAVQLTGIEEQIIHRIDRARLDYLDWANTRLQVLNEDLSRLDIQPIVKNTLQLDQEFSREASSLLDDSEPFIKSLLNRFEKTKTELDNFKINNDLTRDAHYPTKWHLFFKFSFFIFLILVEGLANSFFFAQGVDSGLIGGFFMAMMFSGFNVITAGLQGRFVIPFLFHNNWPVKFLGFFLSLLGVVLTVCIALGISHYRDALGMDKVEPAYSAFLALKANPLDLHDIMSWALFGISLLFAVFALIDGISMSDHYPFYASKTKRYIEAKEEYETEFHDLREELNELKARFLKKLNENSNEIKSTLEKQKSVIERKHTSEKRLQTAIQDADQCMRSLLGIFRQENMIHRKGLPVPKTFNKVPSPKSLNIPNFHLDKDWVNFEKQKFAADEVVLKLEDIKASIQASFNREFDRLQPLGLHINSQ</sequence>
<reference evidence="4" key="1">
    <citation type="journal article" date="2019" name="J. Bacteriol.">
        <title>A Mutagenic Screen Identifies a TonB-Dependent Receptor Required for the Lanthanide Metal Switch in the Type I Methanotroph 'Methylotuvimicrobium buryatense' 5GB1C.</title>
        <authorList>
            <person name="Groom J.D."/>
            <person name="Ford S.M."/>
            <person name="Pesesky M.W."/>
            <person name="Lidstrom M.E."/>
        </authorList>
    </citation>
    <scope>NUCLEOTIDE SEQUENCE [LARGE SCALE GENOMIC DNA]</scope>
    <source>
        <strain evidence="4">5GB1C</strain>
    </source>
</reference>
<evidence type="ECO:0000313" key="4">
    <source>
        <dbReference type="Proteomes" id="UP000305881"/>
    </source>
</evidence>
<feature type="transmembrane region" description="Helical" evidence="2">
    <location>
        <begin position="212"/>
        <end position="232"/>
    </location>
</feature>
<keyword evidence="2" id="KW-0812">Transmembrane</keyword>
<dbReference type="EMBL" id="CP035467">
    <property type="protein sequence ID" value="QCW84658.1"/>
    <property type="molecule type" value="Genomic_DNA"/>
</dbReference>
<dbReference type="AlphaFoldDB" id="A0A4P9USY9"/>
<keyword evidence="4" id="KW-1185">Reference proteome</keyword>
<proteinExistence type="predicted"/>
<evidence type="ECO:0000313" key="3">
    <source>
        <dbReference type="EMBL" id="QCW84658.1"/>
    </source>
</evidence>
<name>A0A4P9USY9_METBY</name>